<evidence type="ECO:0000256" key="8">
    <source>
        <dbReference type="SAM" id="MobiDB-lite"/>
    </source>
</evidence>
<dbReference type="FunFam" id="4.10.280.10:FF:000025">
    <property type="entry name" value="protein atonal homolog 7"/>
    <property type="match status" value="1"/>
</dbReference>
<dbReference type="GO" id="GO:0061564">
    <property type="term" value="P:axon development"/>
    <property type="evidence" value="ECO:0007669"/>
    <property type="project" value="TreeGrafter"/>
</dbReference>
<proteinExistence type="predicted"/>
<reference evidence="10" key="1">
    <citation type="submission" date="2020-06" db="EMBL/GenBank/DDBJ databases">
        <authorList>
            <consortium name="Wellcome Sanger Institute Data Sharing"/>
        </authorList>
    </citation>
    <scope>NUCLEOTIDE SEQUENCE [LARGE SCALE GENOMIC DNA]</scope>
</reference>
<dbReference type="GO" id="GO:0007423">
    <property type="term" value="P:sensory organ development"/>
    <property type="evidence" value="ECO:0007669"/>
    <property type="project" value="TreeGrafter"/>
</dbReference>
<feature type="compositionally biased region" description="Polar residues" evidence="8">
    <location>
        <begin position="193"/>
        <end position="202"/>
    </location>
</feature>
<sequence>MEVVAVVEDRVRVSISTREQRRLHEEELFDPGMTELVDGADGDPRASWIHVTSPSETSSCHGEGPIIQPATKFRFSQNSFRDLCRLKGPGPGGAPGPDHDDPSLRHRAPSTKATNGVQKQRRVAANARERRRMHGLNHAFDALRSVIPAFDNDKKLSKYETLQMAQIYINALADLLQDPSASTETGTHAHITGENNNKSACSPSACPGRKASPRSDGEFSPRSPFSDSDEIMMEFQSSEEEELSELHHHHHHTHTVSF</sequence>
<keyword evidence="3" id="KW-0221">Differentiation</keyword>
<dbReference type="InterPro" id="IPR032661">
    <property type="entry name" value="ATOH1_bHLH"/>
</dbReference>
<evidence type="ECO:0000256" key="1">
    <source>
        <dbReference type="ARBA" id="ARBA00004123"/>
    </source>
</evidence>
<dbReference type="SMART" id="SM00353">
    <property type="entry name" value="HLH"/>
    <property type="match status" value="1"/>
</dbReference>
<dbReference type="PANTHER" id="PTHR19290">
    <property type="entry name" value="BASIC HELIX-LOOP-HELIX PROTEIN NEUROGENIN-RELATED"/>
    <property type="match status" value="1"/>
</dbReference>
<organism evidence="10 11">
    <name type="scientific">Gouania willdenowi</name>
    <name type="common">Blunt-snouted clingfish</name>
    <name type="synonym">Lepadogaster willdenowi</name>
    <dbReference type="NCBI Taxonomy" id="441366"/>
    <lineage>
        <taxon>Eukaryota</taxon>
        <taxon>Metazoa</taxon>
        <taxon>Chordata</taxon>
        <taxon>Craniata</taxon>
        <taxon>Vertebrata</taxon>
        <taxon>Euteleostomi</taxon>
        <taxon>Actinopterygii</taxon>
        <taxon>Neopterygii</taxon>
        <taxon>Teleostei</taxon>
        <taxon>Neoteleostei</taxon>
        <taxon>Acanthomorphata</taxon>
        <taxon>Ovalentaria</taxon>
        <taxon>Blenniimorphae</taxon>
        <taxon>Blenniiformes</taxon>
        <taxon>Gobiesocoidei</taxon>
        <taxon>Gobiesocidae</taxon>
        <taxon>Gobiesocinae</taxon>
        <taxon>Gouania</taxon>
    </lineage>
</organism>
<dbReference type="InterPro" id="IPR036638">
    <property type="entry name" value="HLH_DNA-bd_sf"/>
</dbReference>
<keyword evidence="2" id="KW-0217">Developmental protein</keyword>
<feature type="compositionally biased region" description="Basic residues" evidence="8">
    <location>
        <begin position="247"/>
        <end position="258"/>
    </location>
</feature>
<evidence type="ECO:0000313" key="10">
    <source>
        <dbReference type="Ensembl" id="ENSGWIP00000030933.1"/>
    </source>
</evidence>
<dbReference type="Gene3D" id="4.10.280.10">
    <property type="entry name" value="Helix-loop-helix DNA-binding domain"/>
    <property type="match status" value="1"/>
</dbReference>
<dbReference type="InterPro" id="IPR011598">
    <property type="entry name" value="bHLH_dom"/>
</dbReference>
<dbReference type="GO" id="GO:0045944">
    <property type="term" value="P:positive regulation of transcription by RNA polymerase II"/>
    <property type="evidence" value="ECO:0007669"/>
    <property type="project" value="TreeGrafter"/>
</dbReference>
<dbReference type="SUPFAM" id="SSF47459">
    <property type="entry name" value="HLH, helix-loop-helix DNA-binding domain"/>
    <property type="match status" value="1"/>
</dbReference>
<keyword evidence="5" id="KW-0805">Transcription regulation</keyword>
<evidence type="ECO:0000256" key="6">
    <source>
        <dbReference type="ARBA" id="ARBA00023163"/>
    </source>
</evidence>
<keyword evidence="4" id="KW-0524">Neurogenesis</keyword>
<evidence type="ECO:0000259" key="9">
    <source>
        <dbReference type="PROSITE" id="PS50888"/>
    </source>
</evidence>
<dbReference type="Proteomes" id="UP000694680">
    <property type="component" value="Chromosome 9"/>
</dbReference>
<name>A0A8C5GIH3_GOUWI</name>
<keyword evidence="11" id="KW-1185">Reference proteome</keyword>
<dbReference type="PANTHER" id="PTHR19290:SF82">
    <property type="entry name" value="TRANSCRIPTION FACTOR ATOH1"/>
    <property type="match status" value="1"/>
</dbReference>
<accession>A0A8C5GIH3</accession>
<dbReference type="CDD" id="cd19713">
    <property type="entry name" value="bHLH_TS_ATOH1"/>
    <property type="match status" value="1"/>
</dbReference>
<keyword evidence="6" id="KW-0804">Transcription</keyword>
<feature type="domain" description="BHLH" evidence="9">
    <location>
        <begin position="120"/>
        <end position="172"/>
    </location>
</feature>
<dbReference type="GO" id="GO:0070888">
    <property type="term" value="F:E-box binding"/>
    <property type="evidence" value="ECO:0007669"/>
    <property type="project" value="TreeGrafter"/>
</dbReference>
<evidence type="ECO:0000256" key="3">
    <source>
        <dbReference type="ARBA" id="ARBA00022782"/>
    </source>
</evidence>
<evidence type="ECO:0000313" key="11">
    <source>
        <dbReference type="Proteomes" id="UP000694680"/>
    </source>
</evidence>
<reference evidence="10" key="2">
    <citation type="submission" date="2025-08" db="UniProtKB">
        <authorList>
            <consortium name="Ensembl"/>
        </authorList>
    </citation>
    <scope>IDENTIFICATION</scope>
</reference>
<evidence type="ECO:0000256" key="2">
    <source>
        <dbReference type="ARBA" id="ARBA00022473"/>
    </source>
</evidence>
<evidence type="ECO:0000256" key="7">
    <source>
        <dbReference type="ARBA" id="ARBA00023242"/>
    </source>
</evidence>
<evidence type="ECO:0000256" key="4">
    <source>
        <dbReference type="ARBA" id="ARBA00022902"/>
    </source>
</evidence>
<feature type="compositionally biased region" description="Acidic residues" evidence="8">
    <location>
        <begin position="227"/>
        <end position="243"/>
    </location>
</feature>
<dbReference type="GO" id="GO:0046983">
    <property type="term" value="F:protein dimerization activity"/>
    <property type="evidence" value="ECO:0007669"/>
    <property type="project" value="InterPro"/>
</dbReference>
<evidence type="ECO:0000256" key="5">
    <source>
        <dbReference type="ARBA" id="ARBA00023015"/>
    </source>
</evidence>
<feature type="region of interest" description="Disordered" evidence="8">
    <location>
        <begin position="85"/>
        <end position="126"/>
    </location>
</feature>
<keyword evidence="7" id="KW-0539">Nucleus</keyword>
<dbReference type="InterPro" id="IPR050359">
    <property type="entry name" value="bHLH_transcription_factors"/>
</dbReference>
<feature type="region of interest" description="Disordered" evidence="8">
    <location>
        <begin position="180"/>
        <end position="258"/>
    </location>
</feature>
<dbReference type="Pfam" id="PF00010">
    <property type="entry name" value="HLH"/>
    <property type="match status" value="1"/>
</dbReference>
<gene>
    <name evidence="10" type="primary">atoh1a</name>
</gene>
<comment type="subcellular location">
    <subcellularLocation>
        <location evidence="1">Nucleus</location>
    </subcellularLocation>
</comment>
<dbReference type="GO" id="GO:0005634">
    <property type="term" value="C:nucleus"/>
    <property type="evidence" value="ECO:0007669"/>
    <property type="project" value="UniProtKB-SubCell"/>
</dbReference>
<dbReference type="Ensembl" id="ENSGWIT00000033695.1">
    <property type="protein sequence ID" value="ENSGWIP00000030933.1"/>
    <property type="gene ID" value="ENSGWIG00000016037.1"/>
</dbReference>
<dbReference type="AlphaFoldDB" id="A0A8C5GIH3"/>
<dbReference type="GO" id="GO:0000981">
    <property type="term" value="F:DNA-binding transcription factor activity, RNA polymerase II-specific"/>
    <property type="evidence" value="ECO:0007669"/>
    <property type="project" value="TreeGrafter"/>
</dbReference>
<protein>
    <recommendedName>
        <fullName evidence="9">BHLH domain-containing protein</fullName>
    </recommendedName>
</protein>
<reference evidence="10" key="3">
    <citation type="submission" date="2025-09" db="UniProtKB">
        <authorList>
            <consortium name="Ensembl"/>
        </authorList>
    </citation>
    <scope>IDENTIFICATION</scope>
</reference>
<dbReference type="PROSITE" id="PS50888">
    <property type="entry name" value="BHLH"/>
    <property type="match status" value="1"/>
</dbReference>